<dbReference type="EMBL" id="HBIM01009639">
    <property type="protein sequence ID" value="CAE0410675.1"/>
    <property type="molecule type" value="Transcribed_RNA"/>
</dbReference>
<dbReference type="SUPFAM" id="SSF52058">
    <property type="entry name" value="L domain-like"/>
    <property type="match status" value="1"/>
</dbReference>
<dbReference type="InterPro" id="IPR050994">
    <property type="entry name" value="At_inactive_RLKs"/>
</dbReference>
<dbReference type="PANTHER" id="PTHR48010:SF58">
    <property type="entry name" value="RECEPTOR PROTEIN KINASE-LIKE PROTEIN ZAR1"/>
    <property type="match status" value="1"/>
</dbReference>
<dbReference type="Gene3D" id="3.80.10.10">
    <property type="entry name" value="Ribonuclease Inhibitor"/>
    <property type="match status" value="1"/>
</dbReference>
<dbReference type="InterPro" id="IPR032675">
    <property type="entry name" value="LRR_dom_sf"/>
</dbReference>
<gene>
    <name evidence="3" type="ORF">ACOF00016_LOCUS8126</name>
</gene>
<name>A0A7S3L5T5_9STRA</name>
<feature type="region of interest" description="Disordered" evidence="1">
    <location>
        <begin position="1"/>
        <end position="28"/>
    </location>
</feature>
<proteinExistence type="predicted"/>
<keyword evidence="2" id="KW-0472">Membrane</keyword>
<evidence type="ECO:0000256" key="2">
    <source>
        <dbReference type="SAM" id="Phobius"/>
    </source>
</evidence>
<evidence type="ECO:0000256" key="1">
    <source>
        <dbReference type="SAM" id="MobiDB-lite"/>
    </source>
</evidence>
<dbReference type="PANTHER" id="PTHR48010">
    <property type="entry name" value="OS05G0588300 PROTEIN"/>
    <property type="match status" value="1"/>
</dbReference>
<keyword evidence="2" id="KW-1133">Transmembrane helix</keyword>
<protein>
    <recommendedName>
        <fullName evidence="4">Leucine-rich repeat-containing N-terminal plant-type domain-containing protein</fullName>
    </recommendedName>
</protein>
<reference evidence="3" key="1">
    <citation type="submission" date="2021-01" db="EMBL/GenBank/DDBJ databases">
        <authorList>
            <person name="Corre E."/>
            <person name="Pelletier E."/>
            <person name="Niang G."/>
            <person name="Scheremetjew M."/>
            <person name="Finn R."/>
            <person name="Kale V."/>
            <person name="Holt S."/>
            <person name="Cochrane G."/>
            <person name="Meng A."/>
            <person name="Brown T."/>
            <person name="Cohen L."/>
        </authorList>
    </citation>
    <scope>NUCLEOTIDE SEQUENCE</scope>
    <source>
        <strain evidence="3">CCMP127</strain>
    </source>
</reference>
<keyword evidence="2" id="KW-0812">Transmembrane</keyword>
<evidence type="ECO:0000313" key="3">
    <source>
        <dbReference type="EMBL" id="CAE0410675.1"/>
    </source>
</evidence>
<feature type="transmembrane region" description="Helical" evidence="2">
    <location>
        <begin position="47"/>
        <end position="69"/>
    </location>
</feature>
<organism evidence="3">
    <name type="scientific">Amphora coffeiformis</name>
    <dbReference type="NCBI Taxonomy" id="265554"/>
    <lineage>
        <taxon>Eukaryota</taxon>
        <taxon>Sar</taxon>
        <taxon>Stramenopiles</taxon>
        <taxon>Ochrophyta</taxon>
        <taxon>Bacillariophyta</taxon>
        <taxon>Bacillariophyceae</taxon>
        <taxon>Bacillariophycidae</taxon>
        <taxon>Thalassiophysales</taxon>
        <taxon>Catenulaceae</taxon>
        <taxon>Amphora</taxon>
    </lineage>
</organism>
<evidence type="ECO:0008006" key="4">
    <source>
        <dbReference type="Google" id="ProtNLM"/>
    </source>
</evidence>
<dbReference type="AlphaFoldDB" id="A0A7S3L5T5"/>
<accession>A0A7S3L5T5</accession>
<sequence>MKCSESLDEESPHDQVPSAEEIKSTSVSQENQRLSSRAALFARNIPFVLFAVLFVGFLLGFISMTLAIGEEEEHSTAASPHAVESQPNKSIPLERRLQKILVGNGENLFLENLYSYQTLAIERIKQEHQVYAAYSDTRLKQVYGLLSFYFATSDTDWPSAPLWQSMNDECSWEGITCNTAHLVVDIDLSGFGLNGAIPLELILVESVRSIRLDDNPGLSGNIPSFLGRMKLDTLTLTGCGYVGEMPYEICQSKFDRILSILEVDCWDKIACDEICCENCAY</sequence>
<feature type="compositionally biased region" description="Acidic residues" evidence="1">
    <location>
        <begin position="1"/>
        <end position="11"/>
    </location>
</feature>